<evidence type="ECO:0000256" key="3">
    <source>
        <dbReference type="SAM" id="MobiDB-lite"/>
    </source>
</evidence>
<dbReference type="SUPFAM" id="SSF51735">
    <property type="entry name" value="NAD(P)-binding Rossmann-fold domains"/>
    <property type="match status" value="1"/>
</dbReference>
<keyword evidence="7" id="KW-1185">Reference proteome</keyword>
<dbReference type="Proteomes" id="UP001302494">
    <property type="component" value="Chromosome"/>
</dbReference>
<evidence type="ECO:0000256" key="2">
    <source>
        <dbReference type="RuleBase" id="RU003719"/>
    </source>
</evidence>
<evidence type="ECO:0000256" key="1">
    <source>
        <dbReference type="ARBA" id="ARBA00023002"/>
    </source>
</evidence>
<dbReference type="CDD" id="cd05299">
    <property type="entry name" value="CtBP_dh"/>
    <property type="match status" value="1"/>
</dbReference>
<dbReference type="InterPro" id="IPR043322">
    <property type="entry name" value="CtBP"/>
</dbReference>
<dbReference type="SUPFAM" id="SSF52283">
    <property type="entry name" value="Formate/glycerate dehydrogenase catalytic domain-like"/>
    <property type="match status" value="1"/>
</dbReference>
<evidence type="ECO:0000313" key="7">
    <source>
        <dbReference type="Proteomes" id="UP001302494"/>
    </source>
</evidence>
<dbReference type="InterPro" id="IPR006139">
    <property type="entry name" value="D-isomer_2_OHA_DH_cat_dom"/>
</dbReference>
<dbReference type="GO" id="GO:0003714">
    <property type="term" value="F:transcription corepressor activity"/>
    <property type="evidence" value="ECO:0007669"/>
    <property type="project" value="InterPro"/>
</dbReference>
<dbReference type="PANTHER" id="PTHR10996:SF283">
    <property type="entry name" value="GLYOXYLATE_HYDROXYPYRUVATE REDUCTASE B"/>
    <property type="match status" value="1"/>
</dbReference>
<name>A0AA96GLM2_9BACT</name>
<dbReference type="AlphaFoldDB" id="A0AA96GLM2"/>
<dbReference type="PROSITE" id="PS00065">
    <property type="entry name" value="D_2_HYDROXYACID_DH_1"/>
    <property type="match status" value="1"/>
</dbReference>
<feature type="region of interest" description="Disordered" evidence="3">
    <location>
        <begin position="339"/>
        <end position="358"/>
    </location>
</feature>
<dbReference type="Gene3D" id="3.40.50.720">
    <property type="entry name" value="NAD(P)-binding Rossmann-like Domain"/>
    <property type="match status" value="2"/>
</dbReference>
<dbReference type="Pfam" id="PF00389">
    <property type="entry name" value="2-Hacid_dh"/>
    <property type="match status" value="1"/>
</dbReference>
<dbReference type="EMBL" id="CP116968">
    <property type="protein sequence ID" value="WNM63137.1"/>
    <property type="molecule type" value="Genomic_DNA"/>
</dbReference>
<comment type="similarity">
    <text evidence="2">Belongs to the D-isomer specific 2-hydroxyacid dehydrogenase family.</text>
</comment>
<dbReference type="Pfam" id="PF02826">
    <property type="entry name" value="2-Hacid_dh_C"/>
    <property type="match status" value="1"/>
</dbReference>
<dbReference type="InterPro" id="IPR036291">
    <property type="entry name" value="NAD(P)-bd_dom_sf"/>
</dbReference>
<feature type="domain" description="D-isomer specific 2-hydroxyacid dehydrogenase NAD-binding" evidence="5">
    <location>
        <begin position="122"/>
        <end position="301"/>
    </location>
</feature>
<dbReference type="GO" id="GO:0030267">
    <property type="term" value="F:glyoxylate reductase (NADPH) activity"/>
    <property type="evidence" value="ECO:0007669"/>
    <property type="project" value="TreeGrafter"/>
</dbReference>
<dbReference type="KEGG" id="nneo:PQG83_05120"/>
<dbReference type="RefSeq" id="WP_312747510.1">
    <property type="nucleotide sequence ID" value="NZ_CP116968.1"/>
</dbReference>
<keyword evidence="1 2" id="KW-0560">Oxidoreductase</keyword>
<organism evidence="6 7">
    <name type="scientific">Candidatus Nitrospira neomarina</name>
    <dbReference type="NCBI Taxonomy" id="3020899"/>
    <lineage>
        <taxon>Bacteria</taxon>
        <taxon>Pseudomonadati</taxon>
        <taxon>Nitrospirota</taxon>
        <taxon>Nitrospiria</taxon>
        <taxon>Nitrospirales</taxon>
        <taxon>Nitrospiraceae</taxon>
        <taxon>Nitrospira</taxon>
    </lineage>
</organism>
<reference evidence="6 7" key="1">
    <citation type="submission" date="2023-01" db="EMBL/GenBank/DDBJ databases">
        <title>Cultivation and genomic characterization of new, ubiquitous marine nitrite-oxidizing bacteria from the Nitrospirales.</title>
        <authorList>
            <person name="Mueller A.J."/>
            <person name="Daebeler A."/>
            <person name="Herbold C.W."/>
            <person name="Kirkegaard R.H."/>
            <person name="Daims H."/>
        </authorList>
    </citation>
    <scope>NUCLEOTIDE SEQUENCE [LARGE SCALE GENOMIC DNA]</scope>
    <source>
        <strain evidence="6 7">DK</strain>
    </source>
</reference>
<evidence type="ECO:0000259" key="4">
    <source>
        <dbReference type="Pfam" id="PF00389"/>
    </source>
</evidence>
<dbReference type="InterPro" id="IPR006140">
    <property type="entry name" value="D-isomer_DH_NAD-bd"/>
</dbReference>
<feature type="domain" description="D-isomer specific 2-hydroxyacid dehydrogenase catalytic" evidence="4">
    <location>
        <begin position="48"/>
        <end position="327"/>
    </location>
</feature>
<dbReference type="InterPro" id="IPR029752">
    <property type="entry name" value="D-isomer_DH_CS1"/>
</dbReference>
<gene>
    <name evidence="6" type="ORF">PQG83_05120</name>
</gene>
<proteinExistence type="inferred from homology"/>
<dbReference type="InterPro" id="IPR050223">
    <property type="entry name" value="D-isomer_2-hydroxyacid_DH"/>
</dbReference>
<protein>
    <submittedName>
        <fullName evidence="6">C-terminal binding protein</fullName>
    </submittedName>
</protein>
<dbReference type="GO" id="GO:0051287">
    <property type="term" value="F:NAD binding"/>
    <property type="evidence" value="ECO:0007669"/>
    <property type="project" value="InterPro"/>
</dbReference>
<dbReference type="GO" id="GO:0005829">
    <property type="term" value="C:cytosol"/>
    <property type="evidence" value="ECO:0007669"/>
    <property type="project" value="TreeGrafter"/>
</dbReference>
<accession>A0AA96GLM2</accession>
<sequence length="358" mass="38969">MSKPVVIYTDAPWAWRSDKHLHSADIEHAVFEGKFDIRILPRGATQIADGKLKEFVEGAVAMVIYRTQITADLLDAAGPDLQVVGRAGVGYDNLAPSLLEDRGIIGFNVPDYCVDEVVTHTMALLLAAERGIVQQHVSLAGGEFNIYAGTIPRRLFEHTAGIVGFGRIGRAVAPRLRMFYGQVVAFDPYVSGDLMAGYGIRKVGLDKLLTGCDTILVHCTLTSETNRMFGQAEFEKMKLGAYFVNAARGALVQSKALHDALINGPLAGAVLDVFAPENPWDDEWLSKIVVLPNVVVTSHRAFLSREAEMSQRRRVAEGIRHVLLEGQPPVCGHITVNMPPNSTRAARSHSAGGYDVGR</sequence>
<evidence type="ECO:0000259" key="5">
    <source>
        <dbReference type="Pfam" id="PF02826"/>
    </source>
</evidence>
<dbReference type="GO" id="GO:0016618">
    <property type="term" value="F:hydroxypyruvate reductase [NAD(P)H] activity"/>
    <property type="evidence" value="ECO:0007669"/>
    <property type="project" value="TreeGrafter"/>
</dbReference>
<evidence type="ECO:0000313" key="6">
    <source>
        <dbReference type="EMBL" id="WNM63137.1"/>
    </source>
</evidence>
<dbReference type="PANTHER" id="PTHR10996">
    <property type="entry name" value="2-HYDROXYACID DEHYDROGENASE-RELATED"/>
    <property type="match status" value="1"/>
</dbReference>